<organism evidence="2 3">
    <name type="scientific">Marasmius tenuissimus</name>
    <dbReference type="NCBI Taxonomy" id="585030"/>
    <lineage>
        <taxon>Eukaryota</taxon>
        <taxon>Fungi</taxon>
        <taxon>Dikarya</taxon>
        <taxon>Basidiomycota</taxon>
        <taxon>Agaricomycotina</taxon>
        <taxon>Agaricomycetes</taxon>
        <taxon>Agaricomycetidae</taxon>
        <taxon>Agaricales</taxon>
        <taxon>Marasmiineae</taxon>
        <taxon>Marasmiaceae</taxon>
        <taxon>Marasmius</taxon>
    </lineage>
</organism>
<keyword evidence="3" id="KW-1185">Reference proteome</keyword>
<sequence length="546" mass="59864">MSNATNTQAGGPASFPHGSQHPGAPTPGQTTTLPPGLNPGAPRTPPGTTRNRSQSLSVQASPTKGNGGPARKKAGVDNGDGKPTGEVTKTGNEGYKDSSQKETPESTGMQGVEPRNTKNLPKPASKKPFTLPDLATVPPDPATVRLSPSRSLMKPQPRPATSTESFTQPLPGPFRILRPTPKWLMQNVASEHMVKIINDPHKFLAVVLFGAGARLYEKHDTFTDLALEWINSLGLSTNVSLHLVAAKDTVKPRENPFQPPLICALSKFTTELRDYLTSHQTFIISPNLAFHVLPFDPNAAPWMVTRLQGTMVKDNPGNTQQARAALVQCLFAEPSYRKFVIDQAKNSRGHLSDDEIVYTSISSIELHYVHDTDNQGGKSPYYLVTSLPHFYHEKPDVHREWVGLIEGIKFYSCPETLARYFPFKKPFKMCNLCKFDDCHEDNCHITKMEGYDGPRLSGFQQEPAEETTELPPSFADLIPEPSNRGSYRGWNGGRRGYRGAPSGHRGASQGYRGALQGFRGSSYGHTGGTRGQGRGRGNHTHLYYQS</sequence>
<name>A0ABR2ZFV9_9AGAR</name>
<feature type="compositionally biased region" description="Basic and acidic residues" evidence="1">
    <location>
        <begin position="94"/>
        <end position="104"/>
    </location>
</feature>
<feature type="region of interest" description="Disordered" evidence="1">
    <location>
        <begin position="1"/>
        <end position="172"/>
    </location>
</feature>
<gene>
    <name evidence="2" type="ORF">AAF712_013561</name>
</gene>
<accession>A0ABR2ZFV9</accession>
<feature type="compositionally biased region" description="Low complexity" evidence="1">
    <location>
        <begin position="22"/>
        <end position="52"/>
    </location>
</feature>
<proteinExistence type="predicted"/>
<reference evidence="2 3" key="1">
    <citation type="submission" date="2024-05" db="EMBL/GenBank/DDBJ databases">
        <title>A draft genome resource for the thread blight pathogen Marasmius tenuissimus strain MS-2.</title>
        <authorList>
            <person name="Yulfo-Soto G.E."/>
            <person name="Baruah I.K."/>
            <person name="Amoako-Attah I."/>
            <person name="Bukari Y."/>
            <person name="Meinhardt L.W."/>
            <person name="Bailey B.A."/>
            <person name="Cohen S.P."/>
        </authorList>
    </citation>
    <scope>NUCLEOTIDE SEQUENCE [LARGE SCALE GENOMIC DNA]</scope>
    <source>
        <strain evidence="2 3">MS-2</strain>
    </source>
</reference>
<evidence type="ECO:0000313" key="3">
    <source>
        <dbReference type="Proteomes" id="UP001437256"/>
    </source>
</evidence>
<evidence type="ECO:0000313" key="2">
    <source>
        <dbReference type="EMBL" id="KAL0059658.1"/>
    </source>
</evidence>
<feature type="compositionally biased region" description="Polar residues" evidence="1">
    <location>
        <begin position="53"/>
        <end position="64"/>
    </location>
</feature>
<comment type="caution">
    <text evidence="2">The sequence shown here is derived from an EMBL/GenBank/DDBJ whole genome shotgun (WGS) entry which is preliminary data.</text>
</comment>
<feature type="region of interest" description="Disordered" evidence="1">
    <location>
        <begin position="522"/>
        <end position="546"/>
    </location>
</feature>
<dbReference type="Proteomes" id="UP001437256">
    <property type="component" value="Unassembled WGS sequence"/>
</dbReference>
<feature type="compositionally biased region" description="Polar residues" evidence="1">
    <location>
        <begin position="159"/>
        <end position="168"/>
    </location>
</feature>
<dbReference type="EMBL" id="JBBXMP010000213">
    <property type="protein sequence ID" value="KAL0059658.1"/>
    <property type="molecule type" value="Genomic_DNA"/>
</dbReference>
<feature type="compositionally biased region" description="Gly residues" evidence="1">
    <location>
        <begin position="525"/>
        <end position="535"/>
    </location>
</feature>
<evidence type="ECO:0000256" key="1">
    <source>
        <dbReference type="SAM" id="MobiDB-lite"/>
    </source>
</evidence>
<protein>
    <submittedName>
        <fullName evidence="2">Uncharacterized protein</fullName>
    </submittedName>
</protein>